<dbReference type="EMBL" id="ASPP01020001">
    <property type="protein sequence ID" value="ETO14505.1"/>
    <property type="molecule type" value="Genomic_DNA"/>
</dbReference>
<dbReference type="Proteomes" id="UP000023152">
    <property type="component" value="Unassembled WGS sequence"/>
</dbReference>
<comment type="similarity">
    <text evidence="6">Belongs to the protein kinase superfamily. Ser/Thr protein kinase family. GCN2 subfamily.</text>
</comment>
<evidence type="ECO:0000256" key="2">
    <source>
        <dbReference type="ARBA" id="ARBA00022741"/>
    </source>
</evidence>
<evidence type="ECO:0000256" key="4">
    <source>
        <dbReference type="ARBA" id="ARBA00022840"/>
    </source>
</evidence>
<dbReference type="PROSITE" id="PS50011">
    <property type="entry name" value="PROTEIN_KINASE_DOM"/>
    <property type="match status" value="1"/>
</dbReference>
<comment type="caution">
    <text evidence="9">The sequence shown here is derived from an EMBL/GenBank/DDBJ whole genome shotgun (WGS) entry which is preliminary data.</text>
</comment>
<keyword evidence="7" id="KW-0472">Membrane</keyword>
<evidence type="ECO:0000256" key="5">
    <source>
        <dbReference type="ARBA" id="ARBA00023193"/>
    </source>
</evidence>
<keyword evidence="3" id="KW-0418">Kinase</keyword>
<dbReference type="InterPro" id="IPR011009">
    <property type="entry name" value="Kinase-like_dom_sf"/>
</dbReference>
<keyword evidence="7" id="KW-0812">Transmembrane</keyword>
<dbReference type="SMART" id="SM00220">
    <property type="entry name" value="S_TKc"/>
    <property type="match status" value="1"/>
</dbReference>
<dbReference type="PANTHER" id="PTHR11042">
    <property type="entry name" value="EUKARYOTIC TRANSLATION INITIATION FACTOR 2-ALPHA KINASE EIF2-ALPHA KINASE -RELATED"/>
    <property type="match status" value="1"/>
</dbReference>
<dbReference type="OrthoDB" id="4062651at2759"/>
<feature type="domain" description="Protein kinase" evidence="8">
    <location>
        <begin position="1"/>
        <end position="235"/>
    </location>
</feature>
<dbReference type="InterPro" id="IPR000719">
    <property type="entry name" value="Prot_kinase_dom"/>
</dbReference>
<evidence type="ECO:0000256" key="1">
    <source>
        <dbReference type="ARBA" id="ARBA00022679"/>
    </source>
</evidence>
<proteinExistence type="inferred from homology"/>
<dbReference type="GO" id="GO:0004672">
    <property type="term" value="F:protein kinase activity"/>
    <property type="evidence" value="ECO:0007669"/>
    <property type="project" value="InterPro"/>
</dbReference>
<sequence length="235" mass="28325">MEKLIHIHKYVAMHPFDVWILFFQLLHAISYVHSVCKVMHLDFKPNNIMINSYKLASIKCERYTLVKLVNPRVTLIDFSVSTKAPRDVDLDEYPCRGQYGTRRYRAPEMIFGGLWNRSIDTFALALIALECINLTRIMENKYRGQDGRRFQRLKDDHGRKAYEKKEVVDYIVRMAKTFMGKPSQQYLDSCFVIYFYYYFFFYFFFLMIIITNYIIIIIILIIILFFFFFIFKKNK</sequence>
<dbReference type="Pfam" id="PF00069">
    <property type="entry name" value="Pkinase"/>
    <property type="match status" value="1"/>
</dbReference>
<evidence type="ECO:0000313" key="9">
    <source>
        <dbReference type="EMBL" id="ETO14505.1"/>
    </source>
</evidence>
<accession>X6MN36</accession>
<dbReference type="GO" id="GO:0005737">
    <property type="term" value="C:cytoplasm"/>
    <property type="evidence" value="ECO:0007669"/>
    <property type="project" value="TreeGrafter"/>
</dbReference>
<dbReference type="GO" id="GO:0005524">
    <property type="term" value="F:ATP binding"/>
    <property type="evidence" value="ECO:0007669"/>
    <property type="project" value="UniProtKB-KW"/>
</dbReference>
<dbReference type="GO" id="GO:0005634">
    <property type="term" value="C:nucleus"/>
    <property type="evidence" value="ECO:0007669"/>
    <property type="project" value="TreeGrafter"/>
</dbReference>
<evidence type="ECO:0000256" key="6">
    <source>
        <dbReference type="ARBA" id="ARBA00037982"/>
    </source>
</evidence>
<name>X6MN36_RETFI</name>
<organism evidence="9 10">
    <name type="scientific">Reticulomyxa filosa</name>
    <dbReference type="NCBI Taxonomy" id="46433"/>
    <lineage>
        <taxon>Eukaryota</taxon>
        <taxon>Sar</taxon>
        <taxon>Rhizaria</taxon>
        <taxon>Retaria</taxon>
        <taxon>Foraminifera</taxon>
        <taxon>Monothalamids</taxon>
        <taxon>Reticulomyxidae</taxon>
        <taxon>Reticulomyxa</taxon>
    </lineage>
</organism>
<dbReference type="InterPro" id="IPR050339">
    <property type="entry name" value="CC_SR_Kinase"/>
</dbReference>
<protein>
    <recommendedName>
        <fullName evidence="8">Protein kinase domain-containing protein</fullName>
    </recommendedName>
</protein>
<keyword evidence="10" id="KW-1185">Reference proteome</keyword>
<feature type="transmembrane region" description="Helical" evidence="7">
    <location>
        <begin position="213"/>
        <end position="231"/>
    </location>
</feature>
<evidence type="ECO:0000256" key="7">
    <source>
        <dbReference type="SAM" id="Phobius"/>
    </source>
</evidence>
<dbReference type="GO" id="GO:0017148">
    <property type="term" value="P:negative regulation of translation"/>
    <property type="evidence" value="ECO:0007669"/>
    <property type="project" value="UniProtKB-KW"/>
</dbReference>
<feature type="transmembrane region" description="Helical" evidence="7">
    <location>
        <begin position="18"/>
        <end position="36"/>
    </location>
</feature>
<evidence type="ECO:0000259" key="8">
    <source>
        <dbReference type="PROSITE" id="PS50011"/>
    </source>
</evidence>
<dbReference type="PANTHER" id="PTHR11042:SF190">
    <property type="entry name" value="MITOSIS INHIBITOR PROTEIN KINASE MIK1"/>
    <property type="match status" value="1"/>
</dbReference>
<evidence type="ECO:0000313" key="10">
    <source>
        <dbReference type="Proteomes" id="UP000023152"/>
    </source>
</evidence>
<dbReference type="InterPro" id="IPR008271">
    <property type="entry name" value="Ser/Thr_kinase_AS"/>
</dbReference>
<keyword evidence="7" id="KW-1133">Transmembrane helix</keyword>
<keyword evidence="4" id="KW-0067">ATP-binding</keyword>
<reference evidence="9 10" key="1">
    <citation type="journal article" date="2013" name="Curr. Biol.">
        <title>The Genome of the Foraminiferan Reticulomyxa filosa.</title>
        <authorList>
            <person name="Glockner G."/>
            <person name="Hulsmann N."/>
            <person name="Schleicher M."/>
            <person name="Noegel A.A."/>
            <person name="Eichinger L."/>
            <person name="Gallinger C."/>
            <person name="Pawlowski J."/>
            <person name="Sierra R."/>
            <person name="Euteneuer U."/>
            <person name="Pillet L."/>
            <person name="Moustafa A."/>
            <person name="Platzer M."/>
            <person name="Groth M."/>
            <person name="Szafranski K."/>
            <person name="Schliwa M."/>
        </authorList>
    </citation>
    <scope>NUCLEOTIDE SEQUENCE [LARGE SCALE GENOMIC DNA]</scope>
</reference>
<dbReference type="PROSITE" id="PS00108">
    <property type="entry name" value="PROTEIN_KINASE_ST"/>
    <property type="match status" value="1"/>
</dbReference>
<keyword evidence="5" id="KW-0652">Protein synthesis inhibitor</keyword>
<dbReference type="AlphaFoldDB" id="X6MN36"/>
<dbReference type="Gene3D" id="1.10.510.10">
    <property type="entry name" value="Transferase(Phosphotransferase) domain 1"/>
    <property type="match status" value="1"/>
</dbReference>
<keyword evidence="1" id="KW-0808">Transferase</keyword>
<evidence type="ECO:0000256" key="3">
    <source>
        <dbReference type="ARBA" id="ARBA00022777"/>
    </source>
</evidence>
<gene>
    <name evidence="9" type="ORF">RFI_22865</name>
</gene>
<keyword evidence="2" id="KW-0547">Nucleotide-binding</keyword>
<dbReference type="SUPFAM" id="SSF56112">
    <property type="entry name" value="Protein kinase-like (PK-like)"/>
    <property type="match status" value="1"/>
</dbReference>
<feature type="transmembrane region" description="Helical" evidence="7">
    <location>
        <begin position="186"/>
        <end position="207"/>
    </location>
</feature>